<dbReference type="RefSeq" id="WP_155668863.1">
    <property type="nucleotide sequence ID" value="NZ_WOCA01000007.1"/>
</dbReference>
<evidence type="ECO:0000259" key="1">
    <source>
        <dbReference type="PROSITE" id="PS51186"/>
    </source>
</evidence>
<dbReference type="Pfam" id="PF00583">
    <property type="entry name" value="Acetyltransf_1"/>
    <property type="match status" value="1"/>
</dbReference>
<dbReference type="GO" id="GO:0016747">
    <property type="term" value="F:acyltransferase activity, transferring groups other than amino-acyl groups"/>
    <property type="evidence" value="ECO:0007669"/>
    <property type="project" value="InterPro"/>
</dbReference>
<dbReference type="SUPFAM" id="SSF55729">
    <property type="entry name" value="Acyl-CoA N-acyltransferases (Nat)"/>
    <property type="match status" value="1"/>
</dbReference>
<evidence type="ECO:0000313" key="3">
    <source>
        <dbReference type="Proteomes" id="UP000469125"/>
    </source>
</evidence>
<dbReference type="AlphaFoldDB" id="A0A6N8FH39"/>
<dbReference type="InterPro" id="IPR000182">
    <property type="entry name" value="GNAT_dom"/>
</dbReference>
<feature type="domain" description="N-acetyltransferase" evidence="1">
    <location>
        <begin position="1"/>
        <end position="168"/>
    </location>
</feature>
<keyword evidence="3" id="KW-1185">Reference proteome</keyword>
<comment type="caution">
    <text evidence="2">The sequence shown here is derived from an EMBL/GenBank/DDBJ whole genome shotgun (WGS) entry which is preliminary data.</text>
</comment>
<accession>A0A6N8FH39</accession>
<sequence>MKISRFYVNHDEIEKVVQLYDLVWDQQDSEMLNRLKRHSSYPGFVGLVAHSKDNEITGFIYGYTSLTGQYYHGILQEGLEEEKDFWLHNCFELVEIAVHPEYRKKKVAESLLNNLQTYLHHRTAILTTQTNNIPARRLYGKNNWLTIRDDFYPVKEGPPYVIMGKLLLSE</sequence>
<evidence type="ECO:0000313" key="2">
    <source>
        <dbReference type="EMBL" id="MUK88890.1"/>
    </source>
</evidence>
<dbReference type="PROSITE" id="PS51186">
    <property type="entry name" value="GNAT"/>
    <property type="match status" value="1"/>
</dbReference>
<dbReference type="Proteomes" id="UP000469125">
    <property type="component" value="Unassembled WGS sequence"/>
</dbReference>
<dbReference type="InterPro" id="IPR016181">
    <property type="entry name" value="Acyl_CoA_acyltransferase"/>
</dbReference>
<keyword evidence="2" id="KW-0808">Transferase</keyword>
<protein>
    <submittedName>
        <fullName evidence="2">GNAT family N-acetyltransferase</fullName>
    </submittedName>
</protein>
<reference evidence="2 3" key="1">
    <citation type="submission" date="2019-11" db="EMBL/GenBank/DDBJ databases">
        <authorList>
            <person name="Li X."/>
        </authorList>
    </citation>
    <scope>NUCLEOTIDE SEQUENCE [LARGE SCALE GENOMIC DNA]</scope>
    <source>
        <strain evidence="2 3">L9</strain>
    </source>
</reference>
<dbReference type="EMBL" id="WOCA01000007">
    <property type="protein sequence ID" value="MUK88890.1"/>
    <property type="molecule type" value="Genomic_DNA"/>
</dbReference>
<gene>
    <name evidence="2" type="ORF">GMD78_10845</name>
</gene>
<dbReference type="Gene3D" id="3.40.630.30">
    <property type="match status" value="1"/>
</dbReference>
<proteinExistence type="predicted"/>
<name>A0A6N8FH39_9BACI</name>
<organism evidence="2 3">
    <name type="scientific">Ornithinibacillus caprae</name>
    <dbReference type="NCBI Taxonomy" id="2678566"/>
    <lineage>
        <taxon>Bacteria</taxon>
        <taxon>Bacillati</taxon>
        <taxon>Bacillota</taxon>
        <taxon>Bacilli</taxon>
        <taxon>Bacillales</taxon>
        <taxon>Bacillaceae</taxon>
        <taxon>Ornithinibacillus</taxon>
    </lineage>
</organism>